<dbReference type="Proteomes" id="UP001222325">
    <property type="component" value="Unassembled WGS sequence"/>
</dbReference>
<reference evidence="1" key="1">
    <citation type="submission" date="2023-03" db="EMBL/GenBank/DDBJ databases">
        <title>Massive genome expansion in bonnet fungi (Mycena s.s.) driven by repeated elements and novel gene families across ecological guilds.</title>
        <authorList>
            <consortium name="Lawrence Berkeley National Laboratory"/>
            <person name="Harder C.B."/>
            <person name="Miyauchi S."/>
            <person name="Viragh M."/>
            <person name="Kuo A."/>
            <person name="Thoen E."/>
            <person name="Andreopoulos B."/>
            <person name="Lu D."/>
            <person name="Skrede I."/>
            <person name="Drula E."/>
            <person name="Henrissat B."/>
            <person name="Morin E."/>
            <person name="Kohler A."/>
            <person name="Barry K."/>
            <person name="LaButti K."/>
            <person name="Morin E."/>
            <person name="Salamov A."/>
            <person name="Lipzen A."/>
            <person name="Mereny Z."/>
            <person name="Hegedus B."/>
            <person name="Baldrian P."/>
            <person name="Stursova M."/>
            <person name="Weitz H."/>
            <person name="Taylor A."/>
            <person name="Grigoriev I.V."/>
            <person name="Nagy L.G."/>
            <person name="Martin F."/>
            <person name="Kauserud H."/>
        </authorList>
    </citation>
    <scope>NUCLEOTIDE SEQUENCE</scope>
    <source>
        <strain evidence="1">CBHHK173m</strain>
    </source>
</reference>
<organism evidence="1 2">
    <name type="scientific">Mycena belliarum</name>
    <dbReference type="NCBI Taxonomy" id="1033014"/>
    <lineage>
        <taxon>Eukaryota</taxon>
        <taxon>Fungi</taxon>
        <taxon>Dikarya</taxon>
        <taxon>Basidiomycota</taxon>
        <taxon>Agaricomycotina</taxon>
        <taxon>Agaricomycetes</taxon>
        <taxon>Agaricomycetidae</taxon>
        <taxon>Agaricales</taxon>
        <taxon>Marasmiineae</taxon>
        <taxon>Mycenaceae</taxon>
        <taxon>Mycena</taxon>
    </lineage>
</organism>
<gene>
    <name evidence="1" type="ORF">B0H15DRAFT_820248</name>
</gene>
<proteinExistence type="predicted"/>
<dbReference type="EMBL" id="JARJCN010000007">
    <property type="protein sequence ID" value="KAJ7099433.1"/>
    <property type="molecule type" value="Genomic_DNA"/>
</dbReference>
<name>A0AAD6UE25_9AGAR</name>
<accession>A0AAD6UE25</accession>
<keyword evidence="2" id="KW-1185">Reference proteome</keyword>
<dbReference type="AlphaFoldDB" id="A0AAD6UE25"/>
<protein>
    <submittedName>
        <fullName evidence="1">Uncharacterized protein</fullName>
    </submittedName>
</protein>
<evidence type="ECO:0000313" key="1">
    <source>
        <dbReference type="EMBL" id="KAJ7099433.1"/>
    </source>
</evidence>
<sequence>MAPCQPTISHLEVRTSGRAFYCFLLTFFLTESAHRINGHDDIAAQKRARTRCPQWRSPTRRRHRCARRLLQRRSARVPGVLRIGGVPPA</sequence>
<evidence type="ECO:0000313" key="2">
    <source>
        <dbReference type="Proteomes" id="UP001222325"/>
    </source>
</evidence>
<comment type="caution">
    <text evidence="1">The sequence shown here is derived from an EMBL/GenBank/DDBJ whole genome shotgun (WGS) entry which is preliminary data.</text>
</comment>